<evidence type="ECO:0000313" key="3">
    <source>
        <dbReference type="EMBL" id="KAF1685094.1"/>
    </source>
</evidence>
<dbReference type="PROSITE" id="PS50943">
    <property type="entry name" value="HTH_CROC1"/>
    <property type="match status" value="1"/>
</dbReference>
<dbReference type="CDD" id="cd02209">
    <property type="entry name" value="cupin_XRE_C"/>
    <property type="match status" value="1"/>
</dbReference>
<dbReference type="InterPro" id="IPR011051">
    <property type="entry name" value="RmlC_Cupin_sf"/>
</dbReference>
<evidence type="ECO:0000313" key="4">
    <source>
        <dbReference type="Proteomes" id="UP000462066"/>
    </source>
</evidence>
<dbReference type="SUPFAM" id="SSF47413">
    <property type="entry name" value="lambda repressor-like DNA-binding domains"/>
    <property type="match status" value="1"/>
</dbReference>
<dbReference type="GO" id="GO:0003700">
    <property type="term" value="F:DNA-binding transcription factor activity"/>
    <property type="evidence" value="ECO:0007669"/>
    <property type="project" value="TreeGrafter"/>
</dbReference>
<dbReference type="SUPFAM" id="SSF51182">
    <property type="entry name" value="RmlC-like cupins"/>
    <property type="match status" value="1"/>
</dbReference>
<evidence type="ECO:0000259" key="2">
    <source>
        <dbReference type="PROSITE" id="PS50943"/>
    </source>
</evidence>
<dbReference type="InterPro" id="IPR013096">
    <property type="entry name" value="Cupin_2"/>
</dbReference>
<reference evidence="3 4" key="1">
    <citation type="submission" date="2017-10" db="EMBL/GenBank/DDBJ databases">
        <title>Whole genome sequencing of Pseudoxanthomonas broegbernensis DSM 12573(T).</title>
        <authorList>
            <person name="Kumar S."/>
            <person name="Bansal K."/>
            <person name="Kaur A."/>
            <person name="Patil P."/>
            <person name="Sharma S."/>
            <person name="Patil P.B."/>
        </authorList>
    </citation>
    <scope>NUCLEOTIDE SEQUENCE [LARGE SCALE GENOMIC DNA]</scope>
    <source>
        <strain evidence="3 4">DSM 12573</strain>
    </source>
</reference>
<protein>
    <submittedName>
        <fullName evidence="3">DNA-binding protein</fullName>
    </submittedName>
</protein>
<dbReference type="InterPro" id="IPR014710">
    <property type="entry name" value="RmlC-like_jellyroll"/>
</dbReference>
<dbReference type="Pfam" id="PF01381">
    <property type="entry name" value="HTH_3"/>
    <property type="match status" value="1"/>
</dbReference>
<organism evidence="3 4">
    <name type="scientific">Pseudoxanthomonas broegbernensis</name>
    <dbReference type="NCBI Taxonomy" id="83619"/>
    <lineage>
        <taxon>Bacteria</taxon>
        <taxon>Pseudomonadati</taxon>
        <taxon>Pseudomonadota</taxon>
        <taxon>Gammaproteobacteria</taxon>
        <taxon>Lysobacterales</taxon>
        <taxon>Lysobacteraceae</taxon>
        <taxon>Pseudoxanthomonas</taxon>
    </lineage>
</organism>
<proteinExistence type="predicted"/>
<dbReference type="InterPro" id="IPR050807">
    <property type="entry name" value="TransReg_Diox_bact_type"/>
</dbReference>
<accession>A0A7V8GKI4</accession>
<dbReference type="GO" id="GO:0003677">
    <property type="term" value="F:DNA binding"/>
    <property type="evidence" value="ECO:0007669"/>
    <property type="project" value="UniProtKB-KW"/>
</dbReference>
<dbReference type="PANTHER" id="PTHR46797:SF1">
    <property type="entry name" value="METHYLPHOSPHONATE SYNTHASE"/>
    <property type="match status" value="1"/>
</dbReference>
<gene>
    <name evidence="3" type="ORF">B1992_13300</name>
</gene>
<name>A0A7V8GKI4_9GAMM</name>
<evidence type="ECO:0000256" key="1">
    <source>
        <dbReference type="ARBA" id="ARBA00023125"/>
    </source>
</evidence>
<dbReference type="Gene3D" id="2.60.120.10">
    <property type="entry name" value="Jelly Rolls"/>
    <property type="match status" value="1"/>
</dbReference>
<dbReference type="Gene3D" id="1.10.260.40">
    <property type="entry name" value="lambda repressor-like DNA-binding domains"/>
    <property type="match status" value="1"/>
</dbReference>
<dbReference type="AlphaFoldDB" id="A0A7V8GKI4"/>
<dbReference type="PANTHER" id="PTHR46797">
    <property type="entry name" value="HTH-TYPE TRANSCRIPTIONAL REGULATOR"/>
    <property type="match status" value="1"/>
</dbReference>
<dbReference type="Pfam" id="PF07883">
    <property type="entry name" value="Cupin_2"/>
    <property type="match status" value="1"/>
</dbReference>
<dbReference type="SMART" id="SM00530">
    <property type="entry name" value="HTH_XRE"/>
    <property type="match status" value="1"/>
</dbReference>
<keyword evidence="1 3" id="KW-0238">DNA-binding</keyword>
<dbReference type="CDD" id="cd00093">
    <property type="entry name" value="HTH_XRE"/>
    <property type="match status" value="1"/>
</dbReference>
<dbReference type="Proteomes" id="UP000462066">
    <property type="component" value="Unassembled WGS sequence"/>
</dbReference>
<keyword evidence="4" id="KW-1185">Reference proteome</keyword>
<comment type="caution">
    <text evidence="3">The sequence shown here is derived from an EMBL/GenBank/DDBJ whole genome shotgun (WGS) entry which is preliminary data.</text>
</comment>
<feature type="domain" description="HTH cro/C1-type" evidence="2">
    <location>
        <begin position="50"/>
        <end position="104"/>
    </location>
</feature>
<sequence>MVVRPGGSVAGLPCVTSNCVRYIELRSSIVNKIAAVNSPAGEPPCVGATLQSLRRARGLSLDELSRRAGVSKSMLSQIERNQTNPTVAVVWRLANALGVSIGELLDGGRPAEPSLSVLPAHATPTLRSPDGRCELRILGPIDLAGQYEWYELHVQPGGVLESQPHEPGAREHLTVLSGSLEVESGGERARARQGETVRYAVDVPHAIRNGAKSHATAMLVVAYGRG</sequence>
<dbReference type="InterPro" id="IPR010982">
    <property type="entry name" value="Lambda_DNA-bd_dom_sf"/>
</dbReference>
<dbReference type="InterPro" id="IPR001387">
    <property type="entry name" value="Cro/C1-type_HTH"/>
</dbReference>
<dbReference type="GO" id="GO:0005829">
    <property type="term" value="C:cytosol"/>
    <property type="evidence" value="ECO:0007669"/>
    <property type="project" value="TreeGrafter"/>
</dbReference>
<dbReference type="EMBL" id="MWIP01000017">
    <property type="protein sequence ID" value="KAF1685094.1"/>
    <property type="molecule type" value="Genomic_DNA"/>
</dbReference>